<organism evidence="2 3">
    <name type="scientific">Neptuniibacter caesariensis</name>
    <dbReference type="NCBI Taxonomy" id="207954"/>
    <lineage>
        <taxon>Bacteria</taxon>
        <taxon>Pseudomonadati</taxon>
        <taxon>Pseudomonadota</taxon>
        <taxon>Gammaproteobacteria</taxon>
        <taxon>Oceanospirillales</taxon>
        <taxon>Oceanospirillaceae</taxon>
        <taxon>Neptuniibacter</taxon>
    </lineage>
</organism>
<dbReference type="Proteomes" id="UP000002171">
    <property type="component" value="Unassembled WGS sequence"/>
</dbReference>
<name>A0A7U8C8X2_NEPCE</name>
<accession>A0A7U8C8X2</accession>
<dbReference type="AlphaFoldDB" id="A0A7U8C8X2"/>
<evidence type="ECO:0000313" key="2">
    <source>
        <dbReference type="EMBL" id="EAR62255.1"/>
    </source>
</evidence>
<evidence type="ECO:0008006" key="4">
    <source>
        <dbReference type="Google" id="ProtNLM"/>
    </source>
</evidence>
<feature type="signal peptide" evidence="1">
    <location>
        <begin position="1"/>
        <end position="21"/>
    </location>
</feature>
<feature type="chain" id="PRO_5031498911" description="Solute-binding protein family 3/N-terminal domain-containing protein" evidence="1">
    <location>
        <begin position="22"/>
        <end position="293"/>
    </location>
</feature>
<dbReference type="EMBL" id="AAOW01000003">
    <property type="protein sequence ID" value="EAR62255.1"/>
    <property type="molecule type" value="Genomic_DNA"/>
</dbReference>
<dbReference type="OrthoDB" id="547680at2"/>
<gene>
    <name evidence="2" type="ORF">MED92_14498</name>
</gene>
<evidence type="ECO:0000256" key="1">
    <source>
        <dbReference type="SAM" id="SignalP"/>
    </source>
</evidence>
<reference evidence="2 3" key="1">
    <citation type="submission" date="2006-02" db="EMBL/GenBank/DDBJ databases">
        <authorList>
            <person name="Pinhassi J."/>
            <person name="Pedros-Alio C."/>
            <person name="Ferriera S."/>
            <person name="Johnson J."/>
            <person name="Kravitz S."/>
            <person name="Halpern A."/>
            <person name="Remington K."/>
            <person name="Beeson K."/>
            <person name="Tran B."/>
            <person name="Rogers Y.-H."/>
            <person name="Friedman R."/>
            <person name="Venter J.C."/>
        </authorList>
    </citation>
    <scope>NUCLEOTIDE SEQUENCE [LARGE SCALE GENOMIC DNA]</scope>
    <source>
        <strain evidence="2 3">MED92</strain>
    </source>
</reference>
<keyword evidence="3" id="KW-1185">Reference proteome</keyword>
<protein>
    <recommendedName>
        <fullName evidence="4">Solute-binding protein family 3/N-terminal domain-containing protein</fullName>
    </recommendedName>
</protein>
<evidence type="ECO:0000313" key="3">
    <source>
        <dbReference type="Proteomes" id="UP000002171"/>
    </source>
</evidence>
<sequence>MEIMKSILACLLLLSSIELSAQQIRIIPPQSEHDASHSYFAELLQEALDLTVPEYGSADIVFTTKMEQGRALHELAKGKFIDVYWAGTSLEREQRLLPVRVPLLKGLLGFRVAVIRSERESVFSEIQNLEDLKSLSACQGEHWPDSDILEAAGIQVRRGPIYELLFSQLYAGRCDFFPRGVHEGFGEVEARKQRYPELSVFSDLIVYYPFPMYFFVSPKDEVLAERIQLGLDRAIDSGFLDRLLTEHPVTSHLFPIEKWLQTKAIILDNPLLPKEADVTDQRYWLRPYAEVKY</sequence>
<dbReference type="SUPFAM" id="SSF53850">
    <property type="entry name" value="Periplasmic binding protein-like II"/>
    <property type="match status" value="1"/>
</dbReference>
<proteinExistence type="predicted"/>
<keyword evidence="1" id="KW-0732">Signal</keyword>
<comment type="caution">
    <text evidence="2">The sequence shown here is derived from an EMBL/GenBank/DDBJ whole genome shotgun (WGS) entry which is preliminary data.</text>
</comment>